<accession>A0A142CM07</accession>
<gene>
    <name evidence="3" type="primary">trbI</name>
</gene>
<sequence length="154" mass="16599">MTTEQNLNSALSESSVSAESVRKGGNINVKGSRREQRRRRCLRNLLLVAATVLCVNAAVTSLLISWRTPTVVSFDMKGTVDQFTDQAGAQSLNEAQMSVLTERFMQTLSTELQEYQRDHNVLILVTPAVVSGAADITGEIQSAVAQKMAAGGGQ</sequence>
<keyword evidence="3" id="KW-0614">Plasmid</keyword>
<name>A0A142CM07_SHIDY</name>
<geneLocation type="plasmid" evidence="3">
    <name>pCAR10</name>
</geneLocation>
<feature type="region of interest" description="Disordered" evidence="1">
    <location>
        <begin position="1"/>
        <end position="33"/>
    </location>
</feature>
<dbReference type="NCBIfam" id="TIGR02744">
    <property type="entry name" value="TrbI_Ftype"/>
    <property type="match status" value="1"/>
</dbReference>
<proteinExistence type="predicted"/>
<keyword evidence="2" id="KW-1133">Transmembrane helix</keyword>
<keyword evidence="2" id="KW-0812">Transmembrane</keyword>
<protein>
    <submittedName>
        <fullName evidence="3">IncF plasmid conjugative transfer protein TrbI</fullName>
    </submittedName>
</protein>
<dbReference type="Pfam" id="PF09677">
    <property type="entry name" value="TrbI_Ftype"/>
    <property type="match status" value="1"/>
</dbReference>
<evidence type="ECO:0000313" key="3">
    <source>
        <dbReference type="EMBL" id="AMQ11602.1"/>
    </source>
</evidence>
<feature type="compositionally biased region" description="Low complexity" evidence="1">
    <location>
        <begin position="1"/>
        <end position="19"/>
    </location>
</feature>
<dbReference type="InterPro" id="IPR014115">
    <property type="entry name" value="TrbI_Ftype"/>
</dbReference>
<organism evidence="3">
    <name type="scientific">Shigella dysenteriae 1</name>
    <dbReference type="NCBI Taxonomy" id="984897"/>
    <lineage>
        <taxon>Bacteria</taxon>
        <taxon>Pseudomonadati</taxon>
        <taxon>Pseudomonadota</taxon>
        <taxon>Gammaproteobacteria</taxon>
        <taxon>Enterobacterales</taxon>
        <taxon>Enterobacteriaceae</taxon>
        <taxon>Shigella</taxon>
    </lineage>
</organism>
<feature type="transmembrane region" description="Helical" evidence="2">
    <location>
        <begin position="44"/>
        <end position="66"/>
    </location>
</feature>
<evidence type="ECO:0000256" key="1">
    <source>
        <dbReference type="SAM" id="MobiDB-lite"/>
    </source>
</evidence>
<evidence type="ECO:0000256" key="2">
    <source>
        <dbReference type="SAM" id="Phobius"/>
    </source>
</evidence>
<dbReference type="RefSeq" id="WP_000206177.1">
    <property type="nucleotide sequence ID" value="NZ_KT754161.1"/>
</dbReference>
<dbReference type="AlphaFoldDB" id="A0A142CM07"/>
<reference evidence="3" key="1">
    <citation type="journal article" date="2016" name="Nat. Microbiol.">
        <title>Global phylogeography and evolutionary history of Shigella dysenteriae type 1.</title>
        <authorList>
            <person name="Njamkepo E."/>
            <person name="Fawal N."/>
            <person name="Tran-Dien A."/>
            <person name="Hawkey J."/>
            <person name="Strockbine N."/>
            <person name="Jenkins C."/>
            <person name="Talukder K.A."/>
            <person name="Bercion R."/>
            <person name="Kuleshov K."/>
            <person name="Kolinska R."/>
            <person name="Russell J.E."/>
            <person name="Kaftyreva L."/>
            <person name="Accou-Demartin M."/>
            <person name="Karas A."/>
            <person name="Vandenberg O."/>
            <person name="Mather A.E."/>
            <person name="Mason C.J."/>
            <person name="Page A.J."/>
            <person name="Ramamurthy T."/>
            <person name="Bizet C."/>
            <person name="Gamian A."/>
            <person name="Carle I."/>
            <person name="Sow A.G."/>
            <person name="Bouchier C."/>
            <person name="Wester A.L."/>
            <person name="Lejay-Collin M."/>
            <person name="Fonkoua M.C."/>
            <person name="Hello S.L."/>
            <person name="Blaser M.J."/>
            <person name="Jernberg C."/>
            <person name="Ruckly C."/>
            <person name="Merens A."/>
            <person name="Page A.L."/>
            <person name="Aslett M."/>
            <person name="Roggentin P."/>
            <person name="Fruth A."/>
            <person name="Denamur E."/>
            <person name="Venkatesan M."/>
            <person name="Bercovier H."/>
            <person name="Bodhidatta L."/>
            <person name="Chiou C.S."/>
            <person name="Clermont D."/>
            <person name="Colonna B."/>
            <person name="Egorova S."/>
            <person name="Pazhani G.P."/>
            <person name="Ezernitchi A.V."/>
            <person name="Guigon G."/>
            <person name="Harris S.R."/>
            <person name="Izumiya H."/>
            <person name="Korzeniowska-Kowal A."/>
            <person name="Lutynska A."/>
            <person name="Gouali M."/>
            <person name="Grimont F."/>
            <person name="Langendorf C."/>
            <person name="Marejkova M."/>
            <person name="Peterson L.A."/>
            <person name="Perez-Perez G."/>
            <person name="Ngandjio A."/>
            <person name="Podkolzin A."/>
            <person name="Souche E."/>
            <person name="Makarova M."/>
            <person name="Shipulin G.A."/>
            <person name="Ye C."/>
            <person name="Zemlickova H."/>
            <person name="Herpay M."/>
            <person name="Grimont P.A."/>
            <person name="Parkhill J."/>
            <person name="Sansonetti P."/>
            <person name="Holt K.E."/>
            <person name="Brisse S."/>
            <person name="Thomson N.R."/>
            <person name="Weill F.X."/>
        </authorList>
    </citation>
    <scope>NUCLEOTIDE SEQUENCE</scope>
    <source>
        <strain evidence="3">CAR10</strain>
        <plasmid evidence="3">pCAR10</plasmid>
    </source>
</reference>
<keyword evidence="2" id="KW-0472">Membrane</keyword>
<dbReference type="EMBL" id="KT754161">
    <property type="protein sequence ID" value="AMQ11602.1"/>
    <property type="molecule type" value="Genomic_DNA"/>
</dbReference>